<gene>
    <name evidence="2" type="ORF">SPHINGO391_110003</name>
</gene>
<organism evidence="2 3">
    <name type="scientific">Sphingomonas aurantiaca</name>
    <dbReference type="NCBI Taxonomy" id="185949"/>
    <lineage>
        <taxon>Bacteria</taxon>
        <taxon>Pseudomonadati</taxon>
        <taxon>Pseudomonadota</taxon>
        <taxon>Alphaproteobacteria</taxon>
        <taxon>Sphingomonadales</taxon>
        <taxon>Sphingomonadaceae</taxon>
        <taxon>Sphingomonas</taxon>
    </lineage>
</organism>
<keyword evidence="1" id="KW-0812">Transmembrane</keyword>
<dbReference type="Proteomes" id="UP000326857">
    <property type="component" value="Unassembled WGS sequence"/>
</dbReference>
<proteinExistence type="predicted"/>
<keyword evidence="1" id="KW-1133">Transmembrane helix</keyword>
<sequence length="69" mass="7564">MMCTLLLSRNFAIYVSVSLIYALILNGLPAALLFCNVLHVLTRATCASRAHGWCRKGGGGLIPRRQTFI</sequence>
<dbReference type="AlphaFoldDB" id="A0A5E7XQ41"/>
<evidence type="ECO:0000313" key="3">
    <source>
        <dbReference type="Proteomes" id="UP000326857"/>
    </source>
</evidence>
<evidence type="ECO:0000256" key="1">
    <source>
        <dbReference type="SAM" id="Phobius"/>
    </source>
</evidence>
<name>A0A5E7XQ41_9SPHN</name>
<dbReference type="EMBL" id="CABVLI010000003">
    <property type="protein sequence ID" value="VVS96572.1"/>
    <property type="molecule type" value="Genomic_DNA"/>
</dbReference>
<reference evidence="2 3" key="1">
    <citation type="submission" date="2019-09" db="EMBL/GenBank/DDBJ databases">
        <authorList>
            <person name="Dittami M. S."/>
        </authorList>
    </citation>
    <scope>NUCLEOTIDE SEQUENCE [LARGE SCALE GENOMIC DNA]</scope>
    <source>
        <strain evidence="2">SPHINGO391</strain>
    </source>
</reference>
<feature type="transmembrane region" description="Helical" evidence="1">
    <location>
        <begin position="12"/>
        <end position="34"/>
    </location>
</feature>
<accession>A0A5E7XQ41</accession>
<keyword evidence="1" id="KW-0472">Membrane</keyword>
<protein>
    <submittedName>
        <fullName evidence="2">Uncharacterized protein</fullName>
    </submittedName>
</protein>
<evidence type="ECO:0000313" key="2">
    <source>
        <dbReference type="EMBL" id="VVS96572.1"/>
    </source>
</evidence>